<dbReference type="GeneID" id="27342744"/>
<reference evidence="1 2" key="1">
    <citation type="submission" date="2015-01" db="EMBL/GenBank/DDBJ databases">
        <title>The Genome Sequence of Cladophialophora immunda CBS83496.</title>
        <authorList>
            <consortium name="The Broad Institute Genomics Platform"/>
            <person name="Cuomo C."/>
            <person name="de Hoog S."/>
            <person name="Gorbushina A."/>
            <person name="Stielow B."/>
            <person name="Teixiera M."/>
            <person name="Abouelleil A."/>
            <person name="Chapman S.B."/>
            <person name="Priest M."/>
            <person name="Young S.K."/>
            <person name="Wortman J."/>
            <person name="Nusbaum C."/>
            <person name="Birren B."/>
        </authorList>
    </citation>
    <scope>NUCLEOTIDE SEQUENCE [LARGE SCALE GENOMIC DNA]</scope>
    <source>
        <strain evidence="1 2">CBS 83496</strain>
    </source>
</reference>
<proteinExistence type="predicted"/>
<gene>
    <name evidence="1" type="ORF">PV07_03550</name>
</gene>
<accession>A0A0D2D8C4</accession>
<protein>
    <submittedName>
        <fullName evidence="1">Uncharacterized protein</fullName>
    </submittedName>
</protein>
<keyword evidence="2" id="KW-1185">Reference proteome</keyword>
<dbReference type="EMBL" id="KN847041">
    <property type="protein sequence ID" value="KIW31964.1"/>
    <property type="molecule type" value="Genomic_DNA"/>
</dbReference>
<organism evidence="1 2">
    <name type="scientific">Cladophialophora immunda</name>
    <dbReference type="NCBI Taxonomy" id="569365"/>
    <lineage>
        <taxon>Eukaryota</taxon>
        <taxon>Fungi</taxon>
        <taxon>Dikarya</taxon>
        <taxon>Ascomycota</taxon>
        <taxon>Pezizomycotina</taxon>
        <taxon>Eurotiomycetes</taxon>
        <taxon>Chaetothyriomycetidae</taxon>
        <taxon>Chaetothyriales</taxon>
        <taxon>Herpotrichiellaceae</taxon>
        <taxon>Cladophialophora</taxon>
    </lineage>
</organism>
<dbReference type="AlphaFoldDB" id="A0A0D2D8C4"/>
<dbReference type="HOGENOM" id="CLU_2049436_0_0_1"/>
<name>A0A0D2D8C4_9EURO</name>
<dbReference type="Proteomes" id="UP000054466">
    <property type="component" value="Unassembled WGS sequence"/>
</dbReference>
<evidence type="ECO:0000313" key="2">
    <source>
        <dbReference type="Proteomes" id="UP000054466"/>
    </source>
</evidence>
<sequence length="120" mass="13383">MSATNPRCQVPADGRIWNSSYSHGLAFCNYQRGGRIGHRCEDLFQDSSRACDDCTRHVISAGGQLVPVDGRMTNDLFFPSDMVISCPLRGQGHRRSCCESHVQSHSLALLWMPSKESRAR</sequence>
<dbReference type="RefSeq" id="XP_016252180.1">
    <property type="nucleotide sequence ID" value="XM_016390278.1"/>
</dbReference>
<evidence type="ECO:0000313" key="1">
    <source>
        <dbReference type="EMBL" id="KIW31964.1"/>
    </source>
</evidence>
<dbReference type="VEuPathDB" id="FungiDB:PV07_03550"/>